<keyword evidence="1" id="KW-0812">Transmembrane</keyword>
<dbReference type="GO" id="GO:0016020">
    <property type="term" value="C:membrane"/>
    <property type="evidence" value="ECO:0007669"/>
    <property type="project" value="InterPro"/>
</dbReference>
<dbReference type="OrthoDB" id="1076608at2759"/>
<keyword evidence="4" id="KW-1185">Reference proteome</keyword>
<organism evidence="3 4">
    <name type="scientific">Athelia psychrophila</name>
    <dbReference type="NCBI Taxonomy" id="1759441"/>
    <lineage>
        <taxon>Eukaryota</taxon>
        <taxon>Fungi</taxon>
        <taxon>Dikarya</taxon>
        <taxon>Basidiomycota</taxon>
        <taxon>Agaricomycotina</taxon>
        <taxon>Agaricomycetes</taxon>
        <taxon>Agaricomycetidae</taxon>
        <taxon>Atheliales</taxon>
        <taxon>Atheliaceae</taxon>
        <taxon>Athelia</taxon>
    </lineage>
</organism>
<evidence type="ECO:0000259" key="2">
    <source>
        <dbReference type="Pfam" id="PF02714"/>
    </source>
</evidence>
<feature type="transmembrane region" description="Helical" evidence="1">
    <location>
        <begin position="67"/>
        <end position="88"/>
    </location>
</feature>
<reference evidence="3 4" key="1">
    <citation type="journal article" date="2016" name="Mol. Biol. Evol.">
        <title>Comparative Genomics of Early-Diverging Mushroom-Forming Fungi Provides Insights into the Origins of Lignocellulose Decay Capabilities.</title>
        <authorList>
            <person name="Nagy L.G."/>
            <person name="Riley R."/>
            <person name="Tritt A."/>
            <person name="Adam C."/>
            <person name="Daum C."/>
            <person name="Floudas D."/>
            <person name="Sun H."/>
            <person name="Yadav J.S."/>
            <person name="Pangilinan J."/>
            <person name="Larsson K.H."/>
            <person name="Matsuura K."/>
            <person name="Barry K."/>
            <person name="Labutti K."/>
            <person name="Kuo R."/>
            <person name="Ohm R.A."/>
            <person name="Bhattacharya S.S."/>
            <person name="Shirouzu T."/>
            <person name="Yoshinaga Y."/>
            <person name="Martin F.M."/>
            <person name="Grigoriev I.V."/>
            <person name="Hibbett D.S."/>
        </authorList>
    </citation>
    <scope>NUCLEOTIDE SEQUENCE [LARGE SCALE GENOMIC DNA]</scope>
    <source>
        <strain evidence="3 4">CBS 109695</strain>
    </source>
</reference>
<feature type="transmembrane region" description="Helical" evidence="1">
    <location>
        <begin position="42"/>
        <end position="60"/>
    </location>
</feature>
<feature type="transmembrane region" description="Helical" evidence="1">
    <location>
        <begin position="7"/>
        <end position="30"/>
    </location>
</feature>
<keyword evidence="1" id="KW-0472">Membrane</keyword>
<proteinExistence type="predicted"/>
<protein>
    <recommendedName>
        <fullName evidence="2">CSC1/OSCA1-like 7TM region domain-containing protein</fullName>
    </recommendedName>
</protein>
<feature type="domain" description="CSC1/OSCA1-like 7TM region" evidence="2">
    <location>
        <begin position="1"/>
        <end position="117"/>
    </location>
</feature>
<evidence type="ECO:0000313" key="4">
    <source>
        <dbReference type="Proteomes" id="UP000076532"/>
    </source>
</evidence>
<dbReference type="AlphaFoldDB" id="A0A166E2W5"/>
<dbReference type="Proteomes" id="UP000076532">
    <property type="component" value="Unassembled WGS sequence"/>
</dbReference>
<name>A0A166E2W5_9AGAM</name>
<sequence>MTHYFTFLVGYFFLAMSLSSGIVTTLPRIIKDPSSIPTLAKTLLQASTFFPTFFLLLRGLTSTAGGFLVAVTLILQYIKLTLLGSTPWPIYGLKYGARSVAWGTLFPGTTLLAAIGLGTVSLRR</sequence>
<feature type="transmembrane region" description="Helical" evidence="1">
    <location>
        <begin position="100"/>
        <end position="122"/>
    </location>
</feature>
<gene>
    <name evidence="3" type="ORF">FIBSPDRAFT_867449</name>
</gene>
<keyword evidence="1" id="KW-1133">Transmembrane helix</keyword>
<accession>A0A166E2W5</accession>
<dbReference type="Pfam" id="PF02714">
    <property type="entry name" value="RSN1_7TM"/>
    <property type="match status" value="1"/>
</dbReference>
<evidence type="ECO:0000256" key="1">
    <source>
        <dbReference type="SAM" id="Phobius"/>
    </source>
</evidence>
<evidence type="ECO:0000313" key="3">
    <source>
        <dbReference type="EMBL" id="KZP15336.1"/>
    </source>
</evidence>
<dbReference type="InterPro" id="IPR003864">
    <property type="entry name" value="CSC1/OSCA1-like_7TM"/>
</dbReference>
<dbReference type="EMBL" id="KV417606">
    <property type="protein sequence ID" value="KZP15336.1"/>
    <property type="molecule type" value="Genomic_DNA"/>
</dbReference>